<comment type="caution">
    <text evidence="2">The sequence shown here is derived from an EMBL/GenBank/DDBJ whole genome shotgun (WGS) entry which is preliminary data.</text>
</comment>
<dbReference type="EMBL" id="JAPVEB010000002">
    <property type="protein sequence ID" value="KAJ5275474.1"/>
    <property type="molecule type" value="Genomic_DNA"/>
</dbReference>
<evidence type="ECO:0000313" key="2">
    <source>
        <dbReference type="EMBL" id="KAJ5275474.1"/>
    </source>
</evidence>
<sequence length="202" mass="22312">MSITQKQCLAHAAREKLVDEAARADHDLRFLVGHANLLDILIPQLTDGELEQEWLFDAFVGEAGDDSPDYEQQPQLSETTGEQYVTLDLQEDWILDWTTSDSDDEDGYDIMSSSSDDEDGSHSNLQRVGNFERLSVCQPMTITPTKPQALHETPTDSSTKCENMEALESIIAPLSTYVESLDLQSGSSNATKDACVGIQHST</sequence>
<gene>
    <name evidence="2" type="ORF">N7505_004019</name>
</gene>
<evidence type="ECO:0000256" key="1">
    <source>
        <dbReference type="SAM" id="MobiDB-lite"/>
    </source>
</evidence>
<reference evidence="2 3" key="1">
    <citation type="journal article" date="2023" name="IMA Fungus">
        <title>Comparative genomic study of the Penicillium genus elucidates a diverse pangenome and 15 lateral gene transfer events.</title>
        <authorList>
            <person name="Petersen C."/>
            <person name="Sorensen T."/>
            <person name="Nielsen M.R."/>
            <person name="Sondergaard T.E."/>
            <person name="Sorensen J.L."/>
            <person name="Fitzpatrick D.A."/>
            <person name="Frisvad J.C."/>
            <person name="Nielsen K.L."/>
        </authorList>
    </citation>
    <scope>NUCLEOTIDE SEQUENCE [LARGE SCALE GENOMIC DNA]</scope>
    <source>
        <strain evidence="2 3">IBT 3361</strain>
    </source>
</reference>
<accession>A0ABQ8WRU5</accession>
<keyword evidence="3" id="KW-1185">Reference proteome</keyword>
<dbReference type="InterPro" id="IPR037738">
    <property type="entry name" value="Ecm13-like"/>
</dbReference>
<organism evidence="2 3">
    <name type="scientific">Penicillium chrysogenum</name>
    <name type="common">Penicillium notatum</name>
    <dbReference type="NCBI Taxonomy" id="5076"/>
    <lineage>
        <taxon>Eukaryota</taxon>
        <taxon>Fungi</taxon>
        <taxon>Dikarya</taxon>
        <taxon>Ascomycota</taxon>
        <taxon>Pezizomycotina</taxon>
        <taxon>Eurotiomycetes</taxon>
        <taxon>Eurotiomycetidae</taxon>
        <taxon>Eurotiales</taxon>
        <taxon>Aspergillaceae</taxon>
        <taxon>Penicillium</taxon>
        <taxon>Penicillium chrysogenum species complex</taxon>
    </lineage>
</organism>
<feature type="region of interest" description="Disordered" evidence="1">
    <location>
        <begin position="98"/>
        <end position="124"/>
    </location>
</feature>
<dbReference type="PANTHER" id="PTHR36826">
    <property type="entry name" value="PROTEIN ECM13"/>
    <property type="match status" value="1"/>
</dbReference>
<dbReference type="PANTHER" id="PTHR36826:SF1">
    <property type="entry name" value="PROTEIN ECM13"/>
    <property type="match status" value="1"/>
</dbReference>
<name>A0ABQ8WRU5_PENCH</name>
<proteinExistence type="predicted"/>
<protein>
    <submittedName>
        <fullName evidence="2">Uncharacterized protein</fullName>
    </submittedName>
</protein>
<dbReference type="Proteomes" id="UP001220256">
    <property type="component" value="Unassembled WGS sequence"/>
</dbReference>
<evidence type="ECO:0000313" key="3">
    <source>
        <dbReference type="Proteomes" id="UP001220256"/>
    </source>
</evidence>